<dbReference type="AlphaFoldDB" id="A0A9P1P163"/>
<protein>
    <submittedName>
        <fullName evidence="1">Uncharacterized protein</fullName>
    </submittedName>
</protein>
<gene>
    <name evidence="1" type="ORF">ARTHRO_50284</name>
</gene>
<proteinExistence type="predicted"/>
<dbReference type="Proteomes" id="UP000032946">
    <property type="component" value="Chromosome"/>
</dbReference>
<keyword evidence="2" id="KW-1185">Reference proteome</keyword>
<name>A0A9P1P163_9CYAN</name>
<accession>A0A9P1P163</accession>
<sequence length="43" mass="4664">MGMATFLSDCESQIRVEYSYGITPCVVGAIAVFHSQSAPKRVN</sequence>
<dbReference type="EMBL" id="FO818640">
    <property type="protein sequence ID" value="CDM97314.1"/>
    <property type="molecule type" value="Genomic_DNA"/>
</dbReference>
<evidence type="ECO:0000313" key="1">
    <source>
        <dbReference type="EMBL" id="CDM97314.1"/>
    </source>
</evidence>
<organism evidence="1 2">
    <name type="scientific">Limnospira indica PCC 8005</name>
    <dbReference type="NCBI Taxonomy" id="376219"/>
    <lineage>
        <taxon>Bacteria</taxon>
        <taxon>Bacillati</taxon>
        <taxon>Cyanobacteriota</taxon>
        <taxon>Cyanophyceae</taxon>
        <taxon>Oscillatoriophycideae</taxon>
        <taxon>Oscillatoriales</taxon>
        <taxon>Sirenicapillariaceae</taxon>
        <taxon>Limnospira</taxon>
    </lineage>
</organism>
<reference evidence="1 2" key="1">
    <citation type="submission" date="2014-02" db="EMBL/GenBank/DDBJ databases">
        <authorList>
            <person name="Genoscope - CEA"/>
        </authorList>
    </citation>
    <scope>NUCLEOTIDE SEQUENCE [LARGE SCALE GENOMIC DNA]</scope>
    <source>
        <strain evidence="1 2">PCC 8005</strain>
    </source>
</reference>
<evidence type="ECO:0000313" key="2">
    <source>
        <dbReference type="Proteomes" id="UP000032946"/>
    </source>
</evidence>